<dbReference type="GO" id="GO:0005524">
    <property type="term" value="F:ATP binding"/>
    <property type="evidence" value="ECO:0007669"/>
    <property type="project" value="UniProtKB-UniRule"/>
</dbReference>
<keyword evidence="5 9" id="KW-0347">Helicase</keyword>
<evidence type="ECO:0000256" key="6">
    <source>
        <dbReference type="ARBA" id="ARBA00022839"/>
    </source>
</evidence>
<evidence type="ECO:0000256" key="1">
    <source>
        <dbReference type="ARBA" id="ARBA00022722"/>
    </source>
</evidence>
<name>A0A4Q5A839_9BIFI</name>
<evidence type="ECO:0000256" key="10">
    <source>
        <dbReference type="SAM" id="MobiDB-lite"/>
    </source>
</evidence>
<dbReference type="Gene3D" id="1.10.486.10">
    <property type="entry name" value="PCRA, domain 4"/>
    <property type="match status" value="1"/>
</dbReference>
<feature type="compositionally biased region" description="Low complexity" evidence="10">
    <location>
        <begin position="997"/>
        <end position="1007"/>
    </location>
</feature>
<dbReference type="PANTHER" id="PTHR11070:SF59">
    <property type="entry name" value="DNA 3'-5' HELICASE"/>
    <property type="match status" value="1"/>
</dbReference>
<keyword evidence="4 9" id="KW-0378">Hydrolase</keyword>
<feature type="binding site" evidence="9">
    <location>
        <begin position="29"/>
        <end position="36"/>
    </location>
    <ligand>
        <name>ATP</name>
        <dbReference type="ChEBI" id="CHEBI:30616"/>
    </ligand>
</feature>
<keyword evidence="2 9" id="KW-0547">Nucleotide-binding</keyword>
<keyword evidence="3" id="KW-0227">DNA damage</keyword>
<feature type="region of interest" description="Disordered" evidence="10">
    <location>
        <begin position="979"/>
        <end position="1020"/>
    </location>
</feature>
<organism evidence="12 13">
    <name type="scientific">Bifidobacterium pseudolongum subsp. pseudolongum</name>
    <dbReference type="NCBI Taxonomy" id="31954"/>
    <lineage>
        <taxon>Bacteria</taxon>
        <taxon>Bacillati</taxon>
        <taxon>Actinomycetota</taxon>
        <taxon>Actinomycetes</taxon>
        <taxon>Bifidobacteriales</taxon>
        <taxon>Bifidobacteriaceae</taxon>
        <taxon>Bifidobacterium</taxon>
    </lineage>
</organism>
<evidence type="ECO:0000313" key="13">
    <source>
        <dbReference type="Proteomes" id="UP000294221"/>
    </source>
</evidence>
<feature type="compositionally biased region" description="Basic residues" evidence="10">
    <location>
        <begin position="1179"/>
        <end position="1192"/>
    </location>
</feature>
<dbReference type="PANTHER" id="PTHR11070">
    <property type="entry name" value="UVRD / RECB / PCRA DNA HELICASE FAMILY MEMBER"/>
    <property type="match status" value="1"/>
</dbReference>
<dbReference type="PROSITE" id="PS51198">
    <property type="entry name" value="UVRD_HELICASE_ATP_BIND"/>
    <property type="match status" value="1"/>
</dbReference>
<reference evidence="12 13" key="1">
    <citation type="submission" date="2018-12" db="EMBL/GenBank/DDBJ databases">
        <title>Unveiling genomic diversity among members of the Bifidobacterium pseudolongum species, a widely distributed gut commensal of the animal kingdom.</title>
        <authorList>
            <person name="Lugli G.A."/>
            <person name="Duranti S."/>
            <person name="Albert K."/>
            <person name="Mancabelli L."/>
            <person name="Napoli S."/>
            <person name="Viappiani A."/>
            <person name="Anzalone R."/>
            <person name="Longhi G."/>
            <person name="Milani C."/>
            <person name="Turroni F."/>
            <person name="Alessandri G."/>
            <person name="Sela D.A."/>
            <person name="Van Sinderen D."/>
            <person name="Ventura M."/>
        </authorList>
    </citation>
    <scope>NUCLEOTIDE SEQUENCE [LARGE SCALE GENOMIC DNA]</scope>
    <source>
        <strain evidence="12 13">2054B</strain>
    </source>
</reference>
<dbReference type="InterPro" id="IPR027417">
    <property type="entry name" value="P-loop_NTPase"/>
</dbReference>
<evidence type="ECO:0000256" key="3">
    <source>
        <dbReference type="ARBA" id="ARBA00022763"/>
    </source>
</evidence>
<comment type="caution">
    <text evidence="12">The sequence shown here is derived from an EMBL/GenBank/DDBJ whole genome shotgun (WGS) entry which is preliminary data.</text>
</comment>
<dbReference type="InterPro" id="IPR038726">
    <property type="entry name" value="PDDEXK_AddAB-type"/>
</dbReference>
<dbReference type="GO" id="GO:0043138">
    <property type="term" value="F:3'-5' DNA helicase activity"/>
    <property type="evidence" value="ECO:0007669"/>
    <property type="project" value="TreeGrafter"/>
</dbReference>
<dbReference type="EMBL" id="RYUN01000009">
    <property type="protein sequence ID" value="RYQ19593.1"/>
    <property type="molecule type" value="Genomic_DNA"/>
</dbReference>
<keyword evidence="8" id="KW-0234">DNA repair</keyword>
<evidence type="ECO:0000256" key="9">
    <source>
        <dbReference type="PROSITE-ProRule" id="PRU00560"/>
    </source>
</evidence>
<dbReference type="SMART" id="SM00382">
    <property type="entry name" value="AAA"/>
    <property type="match status" value="1"/>
</dbReference>
<gene>
    <name evidence="12" type="ORF">PG2054B_1350</name>
</gene>
<accession>A0A4Q5A839</accession>
<evidence type="ECO:0000256" key="8">
    <source>
        <dbReference type="ARBA" id="ARBA00023204"/>
    </source>
</evidence>
<dbReference type="SUPFAM" id="SSF52540">
    <property type="entry name" value="P-loop containing nucleoside triphosphate hydrolases"/>
    <property type="match status" value="1"/>
</dbReference>
<dbReference type="GO" id="GO:0004527">
    <property type="term" value="F:exonuclease activity"/>
    <property type="evidence" value="ECO:0007669"/>
    <property type="project" value="UniProtKB-KW"/>
</dbReference>
<evidence type="ECO:0000259" key="11">
    <source>
        <dbReference type="PROSITE" id="PS51198"/>
    </source>
</evidence>
<dbReference type="RefSeq" id="WP_165363159.1">
    <property type="nucleotide sequence ID" value="NZ_RYUN01000009.1"/>
</dbReference>
<evidence type="ECO:0000256" key="4">
    <source>
        <dbReference type="ARBA" id="ARBA00022801"/>
    </source>
</evidence>
<dbReference type="InterPro" id="IPR014016">
    <property type="entry name" value="UvrD-like_ATP-bd"/>
</dbReference>
<dbReference type="InterPro" id="IPR003593">
    <property type="entry name" value="AAA+_ATPase"/>
</dbReference>
<feature type="domain" description="UvrD-like helicase ATP-binding" evidence="11">
    <location>
        <begin position="8"/>
        <end position="354"/>
    </location>
</feature>
<keyword evidence="6" id="KW-0269">Exonuclease</keyword>
<keyword evidence="1" id="KW-0540">Nuclease</keyword>
<evidence type="ECO:0000256" key="7">
    <source>
        <dbReference type="ARBA" id="ARBA00022840"/>
    </source>
</evidence>
<evidence type="ECO:0000256" key="5">
    <source>
        <dbReference type="ARBA" id="ARBA00022806"/>
    </source>
</evidence>
<protein>
    <submittedName>
        <fullName evidence="12">ATP-dependent DNA helicase, UvrD/REP family</fullName>
    </submittedName>
</protein>
<dbReference type="Proteomes" id="UP000294221">
    <property type="component" value="Unassembled WGS sequence"/>
</dbReference>
<evidence type="ECO:0000256" key="2">
    <source>
        <dbReference type="ARBA" id="ARBA00022741"/>
    </source>
</evidence>
<dbReference type="InterPro" id="IPR000212">
    <property type="entry name" value="DNA_helicase_UvrD/REP"/>
</dbReference>
<dbReference type="GO" id="GO:0003677">
    <property type="term" value="F:DNA binding"/>
    <property type="evidence" value="ECO:0007669"/>
    <property type="project" value="InterPro"/>
</dbReference>
<dbReference type="GO" id="GO:0000725">
    <property type="term" value="P:recombinational repair"/>
    <property type="evidence" value="ECO:0007669"/>
    <property type="project" value="TreeGrafter"/>
</dbReference>
<feature type="region of interest" description="Disordered" evidence="10">
    <location>
        <begin position="1165"/>
        <end position="1192"/>
    </location>
</feature>
<sequence length="1473" mass="160488">MGQTVVEDEAIRALFAEDGGQGGVVLVVGPPRSGKTALALAAAKEAMASFGPQRAVLAVSNRRIADEYSPELIRHVGVSTQMRPATTLNALAFRLVAAQREHDGLPLPRLLNGAEQDVLLRRVLAVHLDHARAGDVCGTCRLLRDYFQNERWMSFVTDQSGEDDDAAASTTAALLEEGVNAAFVAQLRDMLARMDEVGAGRSTEGEVLAAVGDCGMTGERLRIQWRLAYALRAEYIAMMRETYPDEYRLDASYLQVAGIVAARRAEPSGLPRIVIVDDVQDLTLAGFGFLEALQARGVRLLLIGNPDESVQSFRGSYPEYLFRQIDERFHPAQVTLDYAGGDEYLRVVQARVSLSVATSEEGLRPVPQRPGKMPALPGAYPISRVDVAQGDDSVRAALYRTPTEEIDDVVWRIKTEHLLNGMAWNSMAVVLHDNDAIRTYGERLRREGVPVRFSSVTRPLAEEPFVEGLFSLIELAQLRNDGLAGRALPLAKLAAFVRSRVRAIVASPLLDIASKQDGDAADVAAATRPMDMHAIDTAMRALQSIADVQDRAGATVEGEPAGDARPSALQELRGQWTALRDAVTAAHATEVPVRVLDGDDGDDVGFGVDALYLMLAEDGAPEVLASLERICGLGGAGKDHGRYVGRNAPIRRFKRLWKRVEQIAAQLRTLTKQDAAQPRFALEAAWTACGVAHHWQRAALYNTPSGRAANDRLDVAMRLFDYVASNGAAMSIPMFISQVRQLQIEADSLAKTAPLDEAVTLTTPAGSVGRHWAHVWLPGVQEGVWPNLAARNTMFGGEDLVDIRLYGVLDSLREAMSGQRGIAVQEVLGTEQKSFLVALTRADTRVTVSATLNDDMVPSEFLYGYLPEYFDRIRDAAPETRQYTPVGDGNALDADVRGIIALARERLADSGPESEEGKDAIATLALLATSGYTDAGPGNWPFLDLWGGATVPAEPQDDGDGAAAKGGDAVSYALRASIPTTSNAPFTPQGHGGGRPGPDAGPRAAGHGQDDEPIPSVTLSPSTVDALWGCPVCARMSREFFGPTVQPFTLNYGSIVHAVLEHATELGWDTPEYQEGIDLGDEELAERFRGPSPDYATWDAVAARRAEAIAAQMIEYYRTLRIDPDTLRDDAERYNAGLRDERTERTLLNAADYFVRSNMPIYEQGPDSTETVLVPPTGRQRKPQKQQRPRRYTHASLPTIGALVDARSEISFDARFTLADVTAAFNKATGMQVDREQLAAIMGALVGGWPCAWDRRMRIRLTGRIDRRETRRDEAGVLTWRLIDYKTGHVHGRSENFNDLQLVCYQLAMRFPHIEEGGTPERLPIARAALFDVSQVAYPAARKSKAEMHYQEPLFDGEALNAGAVHKRADPAGTYAISSLQVLFPDIKSFDDLKTPDVDEAVWDMLAARAHGDSGTLIWSLTMIARVFYAAAASMASTIDAHPTADHLRFCGDKPICPACAEKLQTVYETKGM</sequence>
<dbReference type="Gene3D" id="3.40.50.300">
    <property type="entry name" value="P-loop containing nucleotide triphosphate hydrolases"/>
    <property type="match status" value="3"/>
</dbReference>
<dbReference type="GO" id="GO:0033202">
    <property type="term" value="C:DNA helicase complex"/>
    <property type="evidence" value="ECO:0007669"/>
    <property type="project" value="TreeGrafter"/>
</dbReference>
<proteinExistence type="predicted"/>
<dbReference type="Pfam" id="PF12705">
    <property type="entry name" value="PDDEXK_1"/>
    <property type="match status" value="1"/>
</dbReference>
<evidence type="ECO:0000313" key="12">
    <source>
        <dbReference type="EMBL" id="RYQ19593.1"/>
    </source>
</evidence>
<dbReference type="GO" id="GO:0005829">
    <property type="term" value="C:cytosol"/>
    <property type="evidence" value="ECO:0007669"/>
    <property type="project" value="TreeGrafter"/>
</dbReference>
<keyword evidence="7 9" id="KW-0067">ATP-binding</keyword>